<proteinExistence type="predicted"/>
<gene>
    <name evidence="1" type="ORF">Tci_441701</name>
</gene>
<reference evidence="1" key="1">
    <citation type="journal article" date="2019" name="Sci. Rep.">
        <title>Draft genome of Tanacetum cinerariifolium, the natural source of mosquito coil.</title>
        <authorList>
            <person name="Yamashiro T."/>
            <person name="Shiraishi A."/>
            <person name="Satake H."/>
            <person name="Nakayama K."/>
        </authorList>
    </citation>
    <scope>NUCLEOTIDE SEQUENCE</scope>
</reference>
<name>A0A699HTD7_TANCI</name>
<dbReference type="EMBL" id="BKCJ010201188">
    <property type="protein sequence ID" value="GEY69727.1"/>
    <property type="molecule type" value="Genomic_DNA"/>
</dbReference>
<comment type="caution">
    <text evidence="1">The sequence shown here is derived from an EMBL/GenBank/DDBJ whole genome shotgun (WGS) entry which is preliminary data.</text>
</comment>
<dbReference type="AlphaFoldDB" id="A0A699HTD7"/>
<accession>A0A699HTD7</accession>
<sequence>MSVLGSLSNGAFRVYVFGNLLCTSSFCIEVICCSLGGVDSSFSGSSMLASTVSGSLLSIAGETGLVGSATYTCVESTPLVARESTNITLEPFGVSREFYISDSQTHMCGGCWSSGSGGGLWCGGSDSGSGGMMAAVVFRWWIRWWGRREVSAVVVMMVGAAG</sequence>
<evidence type="ECO:0000313" key="1">
    <source>
        <dbReference type="EMBL" id="GEY69727.1"/>
    </source>
</evidence>
<protein>
    <submittedName>
        <fullName evidence="1">Uncharacterized protein</fullName>
    </submittedName>
</protein>
<organism evidence="1">
    <name type="scientific">Tanacetum cinerariifolium</name>
    <name type="common">Dalmatian daisy</name>
    <name type="synonym">Chrysanthemum cinerariifolium</name>
    <dbReference type="NCBI Taxonomy" id="118510"/>
    <lineage>
        <taxon>Eukaryota</taxon>
        <taxon>Viridiplantae</taxon>
        <taxon>Streptophyta</taxon>
        <taxon>Embryophyta</taxon>
        <taxon>Tracheophyta</taxon>
        <taxon>Spermatophyta</taxon>
        <taxon>Magnoliopsida</taxon>
        <taxon>eudicotyledons</taxon>
        <taxon>Gunneridae</taxon>
        <taxon>Pentapetalae</taxon>
        <taxon>asterids</taxon>
        <taxon>campanulids</taxon>
        <taxon>Asterales</taxon>
        <taxon>Asteraceae</taxon>
        <taxon>Asteroideae</taxon>
        <taxon>Anthemideae</taxon>
        <taxon>Anthemidinae</taxon>
        <taxon>Tanacetum</taxon>
    </lineage>
</organism>